<gene>
    <name evidence="3" type="ORF">SAMN02745723_1024</name>
</gene>
<keyword evidence="1" id="KW-1133">Transmembrane helix</keyword>
<dbReference type="Proteomes" id="UP000226420">
    <property type="component" value="Unassembled WGS sequence"/>
</dbReference>
<protein>
    <submittedName>
        <fullName evidence="3">Nucleoside recognition</fullName>
    </submittedName>
</protein>
<comment type="caution">
    <text evidence="3">The sequence shown here is derived from an EMBL/GenBank/DDBJ whole genome shotgun (WGS) entry which is preliminary data.</text>
</comment>
<dbReference type="EMBL" id="FOLW01000002">
    <property type="protein sequence ID" value="SFC29901.1"/>
    <property type="molecule type" value="Genomic_DNA"/>
</dbReference>
<evidence type="ECO:0000313" key="4">
    <source>
        <dbReference type="Proteomes" id="UP000226420"/>
    </source>
</evidence>
<evidence type="ECO:0000256" key="1">
    <source>
        <dbReference type="SAM" id="Phobius"/>
    </source>
</evidence>
<organism evidence="3 4">
    <name type="scientific">Pragia fontium DSM 5563 = ATCC 49100</name>
    <dbReference type="NCBI Taxonomy" id="1122977"/>
    <lineage>
        <taxon>Bacteria</taxon>
        <taxon>Pseudomonadati</taxon>
        <taxon>Pseudomonadota</taxon>
        <taxon>Gammaproteobacteria</taxon>
        <taxon>Enterobacterales</taxon>
        <taxon>Budviciaceae</taxon>
        <taxon>Pragia</taxon>
    </lineage>
</organism>
<feature type="domain" description="Nucleoside transporter/FeoB GTPase Gate" evidence="2">
    <location>
        <begin position="120"/>
        <end position="214"/>
    </location>
</feature>
<dbReference type="Pfam" id="PF07670">
    <property type="entry name" value="Gate"/>
    <property type="match status" value="1"/>
</dbReference>
<sequence length="276" mass="29253">MSNETPIPDQSKEFKIGVGAYFALFFAIIFFSGIFGPNSSTTLWIASQINLLHTAHPGLAHWTTAWIVPLLSTIDFTTLNGSFGKVLTGVSQVDDALKATSGTYRGNGGSGAMEGFLFAFGLIPSVMFALAMINVLEHYGALNAARKLLSVILRPLLGVPGITGLAIIGSLQSTDVGASLTRALADENKITAKEKEVLTMFQFSGGAMITNFFSSGAVLFTLVLVSGELAVPTTIGACIGVIFIMKVFGANVMRLYLSILSDKDEPKTANETAEKQ</sequence>
<evidence type="ECO:0000313" key="3">
    <source>
        <dbReference type="EMBL" id="SFC29901.1"/>
    </source>
</evidence>
<reference evidence="3 4" key="1">
    <citation type="submission" date="2016-10" db="EMBL/GenBank/DDBJ databases">
        <authorList>
            <person name="Varghese N."/>
            <person name="Submissions S."/>
        </authorList>
    </citation>
    <scope>NUCLEOTIDE SEQUENCE [LARGE SCALE GENOMIC DNA]</scope>
    <source>
        <strain evidence="3 4">DSM 5563</strain>
    </source>
</reference>
<feature type="transmembrane region" description="Helical" evidence="1">
    <location>
        <begin position="116"/>
        <end position="136"/>
    </location>
</feature>
<keyword evidence="1" id="KW-0812">Transmembrane</keyword>
<feature type="transmembrane region" description="Helical" evidence="1">
    <location>
        <begin position="237"/>
        <end position="257"/>
    </location>
</feature>
<name>A0AAJ5BG73_9GAMM</name>
<dbReference type="AlphaFoldDB" id="A0AAJ5BG73"/>
<feature type="transmembrane region" description="Helical" evidence="1">
    <location>
        <begin position="203"/>
        <end position="225"/>
    </location>
</feature>
<feature type="transmembrane region" description="Helical" evidence="1">
    <location>
        <begin position="16"/>
        <end position="35"/>
    </location>
</feature>
<dbReference type="InterPro" id="IPR011642">
    <property type="entry name" value="Gate_dom"/>
</dbReference>
<proteinExistence type="predicted"/>
<dbReference type="RefSeq" id="WP_047780340.1">
    <property type="nucleotide sequence ID" value="NZ_FOLW01000002.1"/>
</dbReference>
<evidence type="ECO:0000259" key="2">
    <source>
        <dbReference type="Pfam" id="PF07670"/>
    </source>
</evidence>
<accession>A0AAJ5BG73</accession>
<feature type="transmembrane region" description="Helical" evidence="1">
    <location>
        <begin position="148"/>
        <end position="171"/>
    </location>
</feature>
<keyword evidence="1" id="KW-0472">Membrane</keyword>